<dbReference type="SUPFAM" id="SSF54768">
    <property type="entry name" value="dsRNA-binding domain-like"/>
    <property type="match status" value="1"/>
</dbReference>
<dbReference type="Proteomes" id="UP000076871">
    <property type="component" value="Unassembled WGS sequence"/>
</dbReference>
<organism evidence="2 3">
    <name type="scientific">Laetiporus sulphureus 93-53</name>
    <dbReference type="NCBI Taxonomy" id="1314785"/>
    <lineage>
        <taxon>Eukaryota</taxon>
        <taxon>Fungi</taxon>
        <taxon>Dikarya</taxon>
        <taxon>Basidiomycota</taxon>
        <taxon>Agaricomycotina</taxon>
        <taxon>Agaricomycetes</taxon>
        <taxon>Polyporales</taxon>
        <taxon>Laetiporus</taxon>
    </lineage>
</organism>
<protein>
    <recommendedName>
        <fullName evidence="4">DRBM domain-containing protein</fullName>
    </recommendedName>
</protein>
<name>A0A165FC83_9APHY</name>
<accession>A0A165FC83</accession>
<keyword evidence="3" id="KW-1185">Reference proteome</keyword>
<feature type="compositionally biased region" description="Basic and acidic residues" evidence="1">
    <location>
        <begin position="97"/>
        <end position="106"/>
    </location>
</feature>
<gene>
    <name evidence="2" type="ORF">LAESUDRAFT_676167</name>
</gene>
<dbReference type="InParanoid" id="A0A165FC83"/>
<evidence type="ECO:0000256" key="1">
    <source>
        <dbReference type="SAM" id="MobiDB-lite"/>
    </source>
</evidence>
<dbReference type="GeneID" id="63822645"/>
<evidence type="ECO:0008006" key="4">
    <source>
        <dbReference type="Google" id="ProtNLM"/>
    </source>
</evidence>
<reference evidence="2 3" key="1">
    <citation type="journal article" date="2016" name="Mol. Biol. Evol.">
        <title>Comparative Genomics of Early-Diverging Mushroom-Forming Fungi Provides Insights into the Origins of Lignocellulose Decay Capabilities.</title>
        <authorList>
            <person name="Nagy L.G."/>
            <person name="Riley R."/>
            <person name="Tritt A."/>
            <person name="Adam C."/>
            <person name="Daum C."/>
            <person name="Floudas D."/>
            <person name="Sun H."/>
            <person name="Yadav J.S."/>
            <person name="Pangilinan J."/>
            <person name="Larsson K.H."/>
            <person name="Matsuura K."/>
            <person name="Barry K."/>
            <person name="Labutti K."/>
            <person name="Kuo R."/>
            <person name="Ohm R.A."/>
            <person name="Bhattacharya S.S."/>
            <person name="Shirouzu T."/>
            <person name="Yoshinaga Y."/>
            <person name="Martin F.M."/>
            <person name="Grigoriev I.V."/>
            <person name="Hibbett D.S."/>
        </authorList>
    </citation>
    <scope>NUCLEOTIDE SEQUENCE [LARGE SCALE GENOMIC DNA]</scope>
    <source>
        <strain evidence="2 3">93-53</strain>
    </source>
</reference>
<sequence length="127" mass="14408">MKLHGVLQRESSPMKKVDLDYDISYEGPGDYRKYMAVARINGVPYGKGVAWPHKSAAKELACKEALERWKAKTPLEGIPPREEEPRGRGKKKKPRKDKNMNLEREGSAGSLVTKMDDSENLLLIREL</sequence>
<dbReference type="Gene3D" id="3.30.160.20">
    <property type="match status" value="1"/>
</dbReference>
<evidence type="ECO:0000313" key="3">
    <source>
        <dbReference type="Proteomes" id="UP000076871"/>
    </source>
</evidence>
<dbReference type="RefSeq" id="XP_040766490.1">
    <property type="nucleotide sequence ID" value="XM_040905615.1"/>
</dbReference>
<dbReference type="AlphaFoldDB" id="A0A165FC83"/>
<dbReference type="EMBL" id="KV427614">
    <property type="protein sequence ID" value="KZT08750.1"/>
    <property type="molecule type" value="Genomic_DNA"/>
</dbReference>
<proteinExistence type="predicted"/>
<evidence type="ECO:0000313" key="2">
    <source>
        <dbReference type="EMBL" id="KZT08750.1"/>
    </source>
</evidence>
<feature type="region of interest" description="Disordered" evidence="1">
    <location>
        <begin position="71"/>
        <end position="112"/>
    </location>
</feature>